<comment type="catalytic activity">
    <reaction evidence="16">
        <text>Preferential cleavage: (Ac)2-L-Lys-D-Ala-|-D-Ala. Also transpeptidation of peptidyl-alanyl moieties that are N-acyl substituents of D-alanine.</text>
        <dbReference type="EC" id="3.4.16.4"/>
    </reaction>
</comment>
<dbReference type="InterPro" id="IPR023346">
    <property type="entry name" value="Lysozyme-like_dom_sf"/>
</dbReference>
<dbReference type="GO" id="GO:0009252">
    <property type="term" value="P:peptidoglycan biosynthetic process"/>
    <property type="evidence" value="ECO:0007669"/>
    <property type="project" value="UniProtKB-KW"/>
</dbReference>
<evidence type="ECO:0000313" key="23">
    <source>
        <dbReference type="Proteomes" id="UP000000493"/>
    </source>
</evidence>
<keyword evidence="10" id="KW-0378">Hydrolase</keyword>
<keyword evidence="23" id="KW-1185">Reference proteome</keyword>
<dbReference type="Gene3D" id="3.40.710.10">
    <property type="entry name" value="DD-peptidase/beta-lactamase superfamily"/>
    <property type="match status" value="1"/>
</dbReference>
<dbReference type="GO" id="GO:0030288">
    <property type="term" value="C:outer membrane-bounded periplasmic space"/>
    <property type="evidence" value="ECO:0007669"/>
    <property type="project" value="TreeGrafter"/>
</dbReference>
<feature type="region of interest" description="Disordered" evidence="18">
    <location>
        <begin position="847"/>
        <end position="866"/>
    </location>
</feature>
<comment type="subcellular location">
    <subcellularLocation>
        <location evidence="1">Cell membrane</location>
    </subcellularLocation>
</comment>
<evidence type="ECO:0000313" key="22">
    <source>
        <dbReference type="EMBL" id="AEI50696.1"/>
    </source>
</evidence>
<evidence type="ECO:0000256" key="17">
    <source>
        <dbReference type="ARBA" id="ARBA00049902"/>
    </source>
</evidence>
<dbReference type="Pfam" id="PF00905">
    <property type="entry name" value="Transpeptidase"/>
    <property type="match status" value="1"/>
</dbReference>
<keyword evidence="13 19" id="KW-0472">Membrane</keyword>
<keyword evidence="11" id="KW-0133">Cell shape</keyword>
<dbReference type="SUPFAM" id="SSF53955">
    <property type="entry name" value="Lysozyme-like"/>
    <property type="match status" value="1"/>
</dbReference>
<feature type="domain" description="Glycosyl transferase family 51" evidence="21">
    <location>
        <begin position="129"/>
        <end position="315"/>
    </location>
</feature>
<evidence type="ECO:0000256" key="2">
    <source>
        <dbReference type="ARBA" id="ARBA00004752"/>
    </source>
</evidence>
<evidence type="ECO:0000256" key="9">
    <source>
        <dbReference type="ARBA" id="ARBA00022679"/>
    </source>
</evidence>
<dbReference type="Pfam" id="PF00912">
    <property type="entry name" value="Transgly"/>
    <property type="match status" value="1"/>
</dbReference>
<dbReference type="PANTHER" id="PTHR32282">
    <property type="entry name" value="BINDING PROTEIN TRANSPEPTIDASE, PUTATIVE-RELATED"/>
    <property type="match status" value="1"/>
</dbReference>
<evidence type="ECO:0000259" key="21">
    <source>
        <dbReference type="Pfam" id="PF00912"/>
    </source>
</evidence>
<dbReference type="GO" id="GO:0006508">
    <property type="term" value="P:proteolysis"/>
    <property type="evidence" value="ECO:0007669"/>
    <property type="project" value="UniProtKB-KW"/>
</dbReference>
<reference evidence="22 23" key="2">
    <citation type="journal article" date="2012" name="Stand. Genomic Sci.">
        <title>Complete genome sequence of the aquatic bacterium Runella slithyformis type strain (LSU 4(T)).</title>
        <authorList>
            <person name="Copeland A."/>
            <person name="Zhang X."/>
            <person name="Misra M."/>
            <person name="Lapidus A."/>
            <person name="Nolan M."/>
            <person name="Lucas S."/>
            <person name="Deshpande S."/>
            <person name="Cheng J.F."/>
            <person name="Tapia R."/>
            <person name="Goodwin L.A."/>
            <person name="Pitluck S."/>
            <person name="Liolios K."/>
            <person name="Pagani I."/>
            <person name="Ivanova N."/>
            <person name="Mikhailova N."/>
            <person name="Pati A."/>
            <person name="Chen A."/>
            <person name="Palaniappan K."/>
            <person name="Land M."/>
            <person name="Hauser L."/>
            <person name="Pan C."/>
            <person name="Jeffries C.D."/>
            <person name="Detter J.C."/>
            <person name="Brambilla E.M."/>
            <person name="Rohde M."/>
            <person name="Djao O.D."/>
            <person name="Goker M."/>
            <person name="Sikorski J."/>
            <person name="Tindall B.J."/>
            <person name="Woyke T."/>
            <person name="Bristow J."/>
            <person name="Eisen J.A."/>
            <person name="Markowitz V."/>
            <person name="Hugenholtz P."/>
            <person name="Kyrpides N.C."/>
            <person name="Klenk H.P."/>
            <person name="Mavromatis K."/>
        </authorList>
    </citation>
    <scope>NUCLEOTIDE SEQUENCE [LARGE SCALE GENOMIC DNA]</scope>
    <source>
        <strain evidence="23">ATCC 29530 / DSM 19594 / LMG 11500 / NCIMB 11436 / LSU 4</strain>
    </source>
</reference>
<dbReference type="AlphaFoldDB" id="A0A7U4E7H8"/>
<keyword evidence="7" id="KW-0645">Protease</keyword>
<dbReference type="PANTHER" id="PTHR32282:SF11">
    <property type="entry name" value="PENICILLIN-BINDING PROTEIN 1B"/>
    <property type="match status" value="1"/>
</dbReference>
<comment type="pathway">
    <text evidence="2">Cell wall biogenesis; peptidoglycan biosynthesis.</text>
</comment>
<keyword evidence="15" id="KW-0961">Cell wall biogenesis/degradation</keyword>
<comment type="similarity">
    <text evidence="4">In the N-terminal section; belongs to the glycosyltransferase 51 family.</text>
</comment>
<dbReference type="KEGG" id="rsi:Runsl_4367"/>
<feature type="transmembrane region" description="Helical" evidence="19">
    <location>
        <begin position="82"/>
        <end position="103"/>
    </location>
</feature>
<keyword evidence="5" id="KW-1003">Cell membrane</keyword>
<comment type="catalytic activity">
    <reaction evidence="17">
        <text>[GlcNAc-(1-&gt;4)-Mur2Ac(oyl-L-Ala-gamma-D-Glu-L-Lys-D-Ala-D-Ala)](n)-di-trans,octa-cis-undecaprenyl diphosphate + beta-D-GlcNAc-(1-&gt;4)-Mur2Ac(oyl-L-Ala-gamma-D-Glu-L-Lys-D-Ala-D-Ala)-di-trans,octa-cis-undecaprenyl diphosphate = [GlcNAc-(1-&gt;4)-Mur2Ac(oyl-L-Ala-gamma-D-Glu-L-Lys-D-Ala-D-Ala)](n+1)-di-trans,octa-cis-undecaprenyl diphosphate + di-trans,octa-cis-undecaprenyl diphosphate + H(+)</text>
        <dbReference type="Rhea" id="RHEA:23708"/>
        <dbReference type="Rhea" id="RHEA-COMP:9602"/>
        <dbReference type="Rhea" id="RHEA-COMP:9603"/>
        <dbReference type="ChEBI" id="CHEBI:15378"/>
        <dbReference type="ChEBI" id="CHEBI:58405"/>
        <dbReference type="ChEBI" id="CHEBI:60033"/>
        <dbReference type="ChEBI" id="CHEBI:78435"/>
        <dbReference type="EC" id="2.4.99.28"/>
    </reaction>
</comment>
<evidence type="ECO:0000256" key="19">
    <source>
        <dbReference type="SAM" id="Phobius"/>
    </source>
</evidence>
<evidence type="ECO:0000256" key="6">
    <source>
        <dbReference type="ARBA" id="ARBA00022645"/>
    </source>
</evidence>
<keyword evidence="19" id="KW-0812">Transmembrane</keyword>
<keyword evidence="8 22" id="KW-0328">Glycosyltransferase</keyword>
<name>A0A7U4E7H8_RUNSL</name>
<keyword evidence="19" id="KW-1133">Transmembrane helix</keyword>
<evidence type="ECO:0000256" key="4">
    <source>
        <dbReference type="ARBA" id="ARBA00007739"/>
    </source>
</evidence>
<evidence type="ECO:0000256" key="8">
    <source>
        <dbReference type="ARBA" id="ARBA00022676"/>
    </source>
</evidence>
<evidence type="ECO:0000256" key="11">
    <source>
        <dbReference type="ARBA" id="ARBA00022960"/>
    </source>
</evidence>
<dbReference type="InterPro" id="IPR012338">
    <property type="entry name" value="Beta-lactam/transpept-like"/>
</dbReference>
<keyword evidence="14" id="KW-0511">Multifunctional enzyme</keyword>
<dbReference type="InterPro" id="IPR050396">
    <property type="entry name" value="Glycosyltr_51/Transpeptidase"/>
</dbReference>
<evidence type="ECO:0000256" key="15">
    <source>
        <dbReference type="ARBA" id="ARBA00023316"/>
    </source>
</evidence>
<gene>
    <name evidence="22" type="ordered locus">Runsl_4367</name>
</gene>
<evidence type="ECO:0000256" key="5">
    <source>
        <dbReference type="ARBA" id="ARBA00022475"/>
    </source>
</evidence>
<evidence type="ECO:0000256" key="12">
    <source>
        <dbReference type="ARBA" id="ARBA00022984"/>
    </source>
</evidence>
<accession>A0A7U4E7H8</accession>
<evidence type="ECO:0000256" key="14">
    <source>
        <dbReference type="ARBA" id="ARBA00023268"/>
    </source>
</evidence>
<reference evidence="23" key="1">
    <citation type="submission" date="2011-06" db="EMBL/GenBank/DDBJ databases">
        <title>The complete genome of chromosome of Runella slithyformis DSM 19594.</title>
        <authorList>
            <consortium name="US DOE Joint Genome Institute (JGI-PGF)"/>
            <person name="Lucas S."/>
            <person name="Han J."/>
            <person name="Lapidus A."/>
            <person name="Bruce D."/>
            <person name="Goodwin L."/>
            <person name="Pitluck S."/>
            <person name="Peters L."/>
            <person name="Kyrpides N."/>
            <person name="Mavromatis K."/>
            <person name="Ivanova N."/>
            <person name="Ovchinnikova G."/>
            <person name="Zhang X."/>
            <person name="Misra M."/>
            <person name="Detter J.C."/>
            <person name="Tapia R."/>
            <person name="Han C."/>
            <person name="Land M."/>
            <person name="Hauser L."/>
            <person name="Markowitz V."/>
            <person name="Cheng J.-F."/>
            <person name="Hugenholtz P."/>
            <person name="Woyke T."/>
            <person name="Wu D."/>
            <person name="Tindall B."/>
            <person name="Faehrich R."/>
            <person name="Brambilla E."/>
            <person name="Klenk H.-P."/>
            <person name="Eisen J.A."/>
        </authorList>
    </citation>
    <scope>NUCLEOTIDE SEQUENCE [LARGE SCALE GENOMIC DNA]</scope>
    <source>
        <strain evidence="23">ATCC 29530 / DSM 19594 / LMG 11500 / NCIMB 11436 / LSU 4</strain>
    </source>
</reference>
<dbReference type="EC" id="2.4.1.129" evidence="22"/>
<dbReference type="InterPro" id="IPR001264">
    <property type="entry name" value="Glyco_trans_51"/>
</dbReference>
<dbReference type="Proteomes" id="UP000000493">
    <property type="component" value="Chromosome"/>
</dbReference>
<keyword evidence="6" id="KW-0121">Carboxypeptidase</keyword>
<comment type="similarity">
    <text evidence="3">In the C-terminal section; belongs to the transpeptidase family.</text>
</comment>
<evidence type="ECO:0000256" key="10">
    <source>
        <dbReference type="ARBA" id="ARBA00022801"/>
    </source>
</evidence>
<dbReference type="GO" id="GO:0008360">
    <property type="term" value="P:regulation of cell shape"/>
    <property type="evidence" value="ECO:0007669"/>
    <property type="project" value="UniProtKB-KW"/>
</dbReference>
<organism evidence="22 23">
    <name type="scientific">Runella slithyformis (strain ATCC 29530 / DSM 19594 / LMG 11500 / NCIMB 11436 / LSU 4)</name>
    <dbReference type="NCBI Taxonomy" id="761193"/>
    <lineage>
        <taxon>Bacteria</taxon>
        <taxon>Pseudomonadati</taxon>
        <taxon>Bacteroidota</taxon>
        <taxon>Cytophagia</taxon>
        <taxon>Cytophagales</taxon>
        <taxon>Spirosomataceae</taxon>
        <taxon>Runella</taxon>
    </lineage>
</organism>
<protein>
    <submittedName>
        <fullName evidence="22">Peptidoglycan glycosyltransferase</fullName>
        <ecNumber evidence="22">2.4.1.129</ecNumber>
    </submittedName>
</protein>
<keyword evidence="9 22" id="KW-0808">Transferase</keyword>
<evidence type="ECO:0000256" key="7">
    <source>
        <dbReference type="ARBA" id="ARBA00022670"/>
    </source>
</evidence>
<evidence type="ECO:0000259" key="20">
    <source>
        <dbReference type="Pfam" id="PF00905"/>
    </source>
</evidence>
<evidence type="ECO:0000256" key="18">
    <source>
        <dbReference type="SAM" id="MobiDB-lite"/>
    </source>
</evidence>
<dbReference type="Gene3D" id="1.10.3810.10">
    <property type="entry name" value="Biosynthetic peptidoglycan transglycosylase-like"/>
    <property type="match status" value="1"/>
</dbReference>
<evidence type="ECO:0000256" key="13">
    <source>
        <dbReference type="ARBA" id="ARBA00023136"/>
    </source>
</evidence>
<evidence type="ECO:0000256" key="16">
    <source>
        <dbReference type="ARBA" id="ARBA00034000"/>
    </source>
</evidence>
<dbReference type="EMBL" id="CP002859">
    <property type="protein sequence ID" value="AEI50696.1"/>
    <property type="molecule type" value="Genomic_DNA"/>
</dbReference>
<dbReference type="GO" id="GO:0071555">
    <property type="term" value="P:cell wall organization"/>
    <property type="evidence" value="ECO:0007669"/>
    <property type="project" value="UniProtKB-KW"/>
</dbReference>
<dbReference type="InterPro" id="IPR001460">
    <property type="entry name" value="PCN-bd_Tpept"/>
</dbReference>
<dbReference type="GO" id="GO:0009002">
    <property type="term" value="F:serine-type D-Ala-D-Ala carboxypeptidase activity"/>
    <property type="evidence" value="ECO:0007669"/>
    <property type="project" value="UniProtKB-EC"/>
</dbReference>
<feature type="domain" description="Penicillin-binding protein transpeptidase" evidence="20">
    <location>
        <begin position="502"/>
        <end position="755"/>
    </location>
</feature>
<dbReference type="GO" id="GO:0008955">
    <property type="term" value="F:peptidoglycan glycosyltransferase activity"/>
    <property type="evidence" value="ECO:0007669"/>
    <property type="project" value="UniProtKB-EC"/>
</dbReference>
<keyword evidence="12" id="KW-0573">Peptidoglycan synthesis</keyword>
<feature type="compositionally biased region" description="Low complexity" evidence="18">
    <location>
        <begin position="856"/>
        <end position="866"/>
    </location>
</feature>
<dbReference type="GO" id="GO:0005886">
    <property type="term" value="C:plasma membrane"/>
    <property type="evidence" value="ECO:0007669"/>
    <property type="project" value="UniProtKB-SubCell"/>
</dbReference>
<dbReference type="GO" id="GO:0008658">
    <property type="term" value="F:penicillin binding"/>
    <property type="evidence" value="ECO:0007669"/>
    <property type="project" value="InterPro"/>
</dbReference>
<dbReference type="InterPro" id="IPR036950">
    <property type="entry name" value="PBP_transglycosylase"/>
</dbReference>
<proteinExistence type="inferred from homology"/>
<feature type="transmembrane region" description="Helical" evidence="19">
    <location>
        <begin position="15"/>
        <end position="34"/>
    </location>
</feature>
<dbReference type="SUPFAM" id="SSF56601">
    <property type="entry name" value="beta-lactamase/transpeptidase-like"/>
    <property type="match status" value="1"/>
</dbReference>
<evidence type="ECO:0000256" key="1">
    <source>
        <dbReference type="ARBA" id="ARBA00004236"/>
    </source>
</evidence>
<evidence type="ECO:0000256" key="3">
    <source>
        <dbReference type="ARBA" id="ARBA00007090"/>
    </source>
</evidence>
<dbReference type="RefSeq" id="WP_013929989.1">
    <property type="nucleotide sequence ID" value="NC_015703.1"/>
</dbReference>
<sequence length="866" mass="98437">MREFLEKLNVIWQKLIAPFKKAFSLLFTLFYNLLGKIVGKERLEHWSTTFLAYRTSLKRKFHSRVDVNSPYYRPVIVLWKTFIYGTLGFAFYIFCVETNFLWLCGSMPSVEDLQNPKVAQASEIYSADGQLIGKFYTENRTPIDYDSLSPNLVKALIATEDARFYEHSGIDSRALMGVAVGILKGGERGGGSTITQQLAKKLFKTRKRSARGLLGYIPLVRTIVYKTKEWLTAIRLERNFSKEEILTMYFNTVDYANNTYGIKTAARYYFNKSPYQLNVQEAAVLVGLQKATNTYNPTKNYDKSLTRRNTVLSQMVKYNYLKQSEVDSISQLPIDLHLTPERFNEEDDEYAIYQYFNGSVEDFIKKWGEENDYDPYTDGLKIRTTIDSRMQKHAVAAVTERMRMLQQTFESHWLNQNPWCDEQGKEIPNFLDDVAKRTDRYKSLSRKFARLDSAIRQDSIRYYMYKKDTMTIYDWKTGREKQVVMSSIDSLNYYKRILRAGMMAMDPYTGQVKAWVGGLNYKFFKYDAVQQGKRQPGSTFKPFVYCAAIDSSAFNLSPCDKMVDEPFQIEVREKVRGRDTTRIWRPKNSTGGFTYQELTLRRALARSINSVTAHLTNRIGAQSVVNYARKLGITTTLKAVPSIGLGPFDVSLFDMVAAYAVFPNGGRHTDPVVVARIEDANGSVIEEFAPQSKQVISEESAFLMVHMLKGGIEEPGGTSQNMWTFGSLFKNGFEIGGKTGTTSNNSDGWFMGVTKDLVVGGWVGGDDRSIHFRSTNLGEGAKTALPLVGRFLEKVYDDPSIGYRRGPFPKPTITIIKSYKGCAPSSPIEQESDSTNAYSDSLFMLPPSIDPDVEIPDVPVDTTNSR</sequence>